<keyword evidence="1 4" id="KW-0808">Transferase</keyword>
<dbReference type="Pfam" id="PF26334">
    <property type="entry name" value="Gtf3_N"/>
    <property type="match status" value="1"/>
</dbReference>
<dbReference type="Proteomes" id="UP000297149">
    <property type="component" value="Chromosome"/>
</dbReference>
<feature type="domain" description="Glucosyltransferase 3-like N-terminal" evidence="2">
    <location>
        <begin position="5"/>
        <end position="150"/>
    </location>
</feature>
<organism evidence="4 5">
    <name type="scientific">Duncaniella dubosii</name>
    <dbReference type="NCBI Taxonomy" id="2518971"/>
    <lineage>
        <taxon>Bacteria</taxon>
        <taxon>Pseudomonadati</taxon>
        <taxon>Bacteroidota</taxon>
        <taxon>Bacteroidia</taxon>
        <taxon>Bacteroidales</taxon>
        <taxon>Muribaculaceae</taxon>
        <taxon>Duncaniella</taxon>
    </lineage>
</organism>
<dbReference type="SUPFAM" id="SSF53756">
    <property type="entry name" value="UDP-Glycosyltransferase/glycogen phosphorylase"/>
    <property type="match status" value="1"/>
</dbReference>
<reference evidence="5" key="1">
    <citation type="submission" date="2019-02" db="EMBL/GenBank/DDBJ databases">
        <title>Isolation and identification of novel species under the genus Muribaculum.</title>
        <authorList>
            <person name="Miyake S."/>
            <person name="Ding Y."/>
            <person name="Low A."/>
            <person name="Soh M."/>
            <person name="Seedorf H."/>
        </authorList>
    </citation>
    <scope>NUCLEOTIDE SEQUENCE [LARGE SCALE GENOMIC DNA]</scope>
    <source>
        <strain evidence="5">H5</strain>
    </source>
</reference>
<evidence type="ECO:0000313" key="5">
    <source>
        <dbReference type="Proteomes" id="UP000297149"/>
    </source>
</evidence>
<proteinExistence type="predicted"/>
<dbReference type="Gene3D" id="3.40.50.2000">
    <property type="entry name" value="Glycogen Phosphorylase B"/>
    <property type="match status" value="2"/>
</dbReference>
<name>A0A4P7W4T7_9BACT</name>
<gene>
    <name evidence="4" type="ORF">E7747_12635</name>
</gene>
<feature type="domain" description="Glucosyltransferase 3-like C-terminal" evidence="3">
    <location>
        <begin position="171"/>
        <end position="338"/>
    </location>
</feature>
<dbReference type="Pfam" id="PF26337">
    <property type="entry name" value="Gtf3_C"/>
    <property type="match status" value="1"/>
</dbReference>
<evidence type="ECO:0000259" key="2">
    <source>
        <dbReference type="Pfam" id="PF26334"/>
    </source>
</evidence>
<evidence type="ECO:0000259" key="3">
    <source>
        <dbReference type="Pfam" id="PF26337"/>
    </source>
</evidence>
<dbReference type="EMBL" id="CP039396">
    <property type="protein sequence ID" value="QCD43054.1"/>
    <property type="molecule type" value="Genomic_DNA"/>
</dbReference>
<evidence type="ECO:0000256" key="1">
    <source>
        <dbReference type="ARBA" id="ARBA00022679"/>
    </source>
</evidence>
<dbReference type="AlphaFoldDB" id="A0A4P7W4T7"/>
<dbReference type="GO" id="GO:0016740">
    <property type="term" value="F:transferase activity"/>
    <property type="evidence" value="ECO:0007669"/>
    <property type="project" value="UniProtKB-KW"/>
</dbReference>
<dbReference type="InterPro" id="IPR058591">
    <property type="entry name" value="Gtf3_N"/>
</dbReference>
<sequence length="345" mass="39869">MLNRKFISRNYKHLDNGGGIAKSDIDITLENLGYQNIGLRRSFYHNNLVHGIRNFIGLQKAMMSIHRNDAIVLQYPMKIGFDRICKKAHQRGAKIICLIHDLSSFRNKSLTPDEEIMRLNATDVLLTHNHRMREWLSEHGCKVKMIDYEIMDYIHGESGAPHEPVDRNYSLYYVGNVSFKTHPYLRKLAEIMPDRDIYLYGTHPELEEIAKYPNLHYMGIVSDRQIIKSHMGDFGLSWYGESLDSGEGRIGEYMAYNNPHKVSLYLRCNSPVIVWSGAGRAEFINKEKVGITIDSLTTLDDRLKEIDDKEYRLLTDNARRINAKLKSGYYLDKALSQAIDHLNKS</sequence>
<dbReference type="PIRSF" id="PIRSF007023">
    <property type="entry name" value="UDP-Galf_transf"/>
    <property type="match status" value="1"/>
</dbReference>
<protein>
    <submittedName>
        <fullName evidence="4">Galactofuranosyltransferase</fullName>
    </submittedName>
</protein>
<dbReference type="KEGG" id="ddb:E7747_12635"/>
<dbReference type="RefSeq" id="WP_136416346.1">
    <property type="nucleotide sequence ID" value="NZ_CP039396.1"/>
</dbReference>
<dbReference type="InterPro" id="IPR058592">
    <property type="entry name" value="Gtf3_C"/>
</dbReference>
<keyword evidence="5" id="KW-1185">Reference proteome</keyword>
<evidence type="ECO:0000313" key="4">
    <source>
        <dbReference type="EMBL" id="QCD43054.1"/>
    </source>
</evidence>
<accession>A0A4P7W4T7</accession>